<evidence type="ECO:0000256" key="1">
    <source>
        <dbReference type="ARBA" id="ARBA00008814"/>
    </source>
</evidence>
<feature type="compositionally biased region" description="Polar residues" evidence="2">
    <location>
        <begin position="37"/>
        <end position="55"/>
    </location>
</feature>
<accession>A0A4Q7U0W7</accession>
<organism evidence="5 6">
    <name type="scientific">Leucobacter luti</name>
    <dbReference type="NCBI Taxonomy" id="340320"/>
    <lineage>
        <taxon>Bacteria</taxon>
        <taxon>Bacillati</taxon>
        <taxon>Actinomycetota</taxon>
        <taxon>Actinomycetes</taxon>
        <taxon>Micrococcales</taxon>
        <taxon>Microbacteriaceae</taxon>
        <taxon>Leucobacter</taxon>
    </lineage>
</organism>
<feature type="region of interest" description="Disordered" evidence="2">
    <location>
        <begin position="29"/>
        <end position="57"/>
    </location>
</feature>
<dbReference type="PROSITE" id="PS51257">
    <property type="entry name" value="PROKAR_LIPOPROTEIN"/>
    <property type="match status" value="1"/>
</dbReference>
<keyword evidence="3" id="KW-0732">Signal</keyword>
<reference evidence="5 6" key="1">
    <citation type="journal article" date="2015" name="Stand. Genomic Sci.">
        <title>Genomic Encyclopedia of Bacterial and Archaeal Type Strains, Phase III: the genomes of soil and plant-associated and newly described type strains.</title>
        <authorList>
            <person name="Whitman W.B."/>
            <person name="Woyke T."/>
            <person name="Klenk H.P."/>
            <person name="Zhou Y."/>
            <person name="Lilburn T.G."/>
            <person name="Beck B.J."/>
            <person name="De Vos P."/>
            <person name="Vandamme P."/>
            <person name="Eisen J.A."/>
            <person name="Garrity G."/>
            <person name="Hugenholtz P."/>
            <person name="Kyrpides N.C."/>
        </authorList>
    </citation>
    <scope>NUCLEOTIDE SEQUENCE [LARGE SCALE GENOMIC DNA]</scope>
    <source>
        <strain evidence="5 6">RF6</strain>
    </source>
</reference>
<dbReference type="EMBL" id="SHKI01000003">
    <property type="protein sequence ID" value="RZT66995.1"/>
    <property type="molecule type" value="Genomic_DNA"/>
</dbReference>
<dbReference type="AlphaFoldDB" id="A0A4Q7U0W7"/>
<evidence type="ECO:0000256" key="2">
    <source>
        <dbReference type="SAM" id="MobiDB-lite"/>
    </source>
</evidence>
<dbReference type="SUPFAM" id="SSF53807">
    <property type="entry name" value="Helical backbone' metal receptor"/>
    <property type="match status" value="1"/>
</dbReference>
<evidence type="ECO:0000313" key="6">
    <source>
        <dbReference type="Proteomes" id="UP000291832"/>
    </source>
</evidence>
<dbReference type="PANTHER" id="PTHR30535:SF7">
    <property type="entry name" value="IRON(III) DICITRATE-BINDING PROTEIN"/>
    <property type="match status" value="1"/>
</dbReference>
<dbReference type="PROSITE" id="PS50983">
    <property type="entry name" value="FE_B12_PBP"/>
    <property type="match status" value="1"/>
</dbReference>
<proteinExistence type="inferred from homology"/>
<keyword evidence="6" id="KW-1185">Reference proteome</keyword>
<feature type="signal peptide" evidence="3">
    <location>
        <begin position="1"/>
        <end position="23"/>
    </location>
</feature>
<dbReference type="InterPro" id="IPR050902">
    <property type="entry name" value="ABC_Transporter_SBP"/>
</dbReference>
<sequence>MKKVNHRFGFGLFFALVSAAALGGCSGAAAPGEPAGQSDSEAASSLENCGTTLETDPTPERVVTIKSTPLELLLALGLEDRIVGSAFLDGTVPESLAPAGWSVTELSEQVPGRELLLSVQPDFVFAGWASNLSAEGPGTRDQLEQLGIRSYISPAACDFGEETQAAMTFDDVFEMYAEIGDIFEVPERAESLIAEQREQLKGLERVAEPITALWYSSGEDTPFVGGGTGAPNMIMEAAGLDNAAGDQAESWLSMSWEAFVSSDPDVIVLVNSPWNSADAKRQRIEAHPAAQSMRAVRAGNYISVDFATTEAGVRNVDAVETIASGAIEIARRG</sequence>
<dbReference type="Gene3D" id="3.40.50.1980">
    <property type="entry name" value="Nitrogenase molybdenum iron protein domain"/>
    <property type="match status" value="2"/>
</dbReference>
<dbReference type="Pfam" id="PF01497">
    <property type="entry name" value="Peripla_BP_2"/>
    <property type="match status" value="1"/>
</dbReference>
<name>A0A4Q7U0W7_9MICO</name>
<feature type="chain" id="PRO_5039069585" evidence="3">
    <location>
        <begin position="24"/>
        <end position="333"/>
    </location>
</feature>
<comment type="caution">
    <text evidence="5">The sequence shown here is derived from an EMBL/GenBank/DDBJ whole genome shotgun (WGS) entry which is preliminary data.</text>
</comment>
<protein>
    <submittedName>
        <fullName evidence="5">Iron complex transport system substrate-binding protein</fullName>
    </submittedName>
</protein>
<evidence type="ECO:0000259" key="4">
    <source>
        <dbReference type="PROSITE" id="PS50983"/>
    </source>
</evidence>
<dbReference type="Proteomes" id="UP000291832">
    <property type="component" value="Unassembled WGS sequence"/>
</dbReference>
<evidence type="ECO:0000256" key="3">
    <source>
        <dbReference type="SAM" id="SignalP"/>
    </source>
</evidence>
<feature type="domain" description="Fe/B12 periplasmic-binding" evidence="4">
    <location>
        <begin position="61"/>
        <end position="333"/>
    </location>
</feature>
<gene>
    <name evidence="5" type="ORF">EV139_1125</name>
</gene>
<comment type="similarity">
    <text evidence="1">Belongs to the bacterial solute-binding protein 8 family.</text>
</comment>
<dbReference type="InterPro" id="IPR002491">
    <property type="entry name" value="ABC_transptr_periplasmic_BD"/>
</dbReference>
<dbReference type="PANTHER" id="PTHR30535">
    <property type="entry name" value="VITAMIN B12-BINDING PROTEIN"/>
    <property type="match status" value="1"/>
</dbReference>
<evidence type="ECO:0000313" key="5">
    <source>
        <dbReference type="EMBL" id="RZT66995.1"/>
    </source>
</evidence>